<keyword evidence="4" id="KW-0472">Membrane</keyword>
<accession>A0A1C2FYY2</accession>
<evidence type="ECO:0000256" key="2">
    <source>
        <dbReference type="ARBA" id="ARBA00022692"/>
    </source>
</evidence>
<dbReference type="Pfam" id="PF03544">
    <property type="entry name" value="TonB_C"/>
    <property type="match status" value="1"/>
</dbReference>
<keyword evidence="7" id="KW-1185">Reference proteome</keyword>
<evidence type="ECO:0000256" key="3">
    <source>
        <dbReference type="ARBA" id="ARBA00022989"/>
    </source>
</evidence>
<reference evidence="6 7" key="1">
    <citation type="submission" date="2018-02" db="EMBL/GenBank/DDBJ databases">
        <title>Insights into the biology of acidophilic members of the Acidiferrobacteraceae family derived from comparative genomic analyses.</title>
        <authorList>
            <person name="Issotta F."/>
            <person name="Thyssen C."/>
            <person name="Mena C."/>
            <person name="Moya A."/>
            <person name="Bellenberg S."/>
            <person name="Sproer C."/>
            <person name="Covarrubias P.C."/>
            <person name="Sand W."/>
            <person name="Quatrini R."/>
            <person name="Vera M."/>
        </authorList>
    </citation>
    <scope>NUCLEOTIDE SEQUENCE [LARGE SCALE GENOMIC DNA]</scope>
    <source>
        <strain evidence="7">m-1</strain>
    </source>
</reference>
<dbReference type="InterPro" id="IPR037682">
    <property type="entry name" value="TonB_C"/>
</dbReference>
<dbReference type="Proteomes" id="UP000253250">
    <property type="component" value="Unassembled WGS sequence"/>
</dbReference>
<dbReference type="GO" id="GO:0055085">
    <property type="term" value="P:transmembrane transport"/>
    <property type="evidence" value="ECO:0007669"/>
    <property type="project" value="InterPro"/>
</dbReference>
<evidence type="ECO:0000313" key="6">
    <source>
        <dbReference type="EMBL" id="RCN59512.1"/>
    </source>
</evidence>
<proteinExistence type="predicted"/>
<organism evidence="6 7">
    <name type="scientific">Acidiferrobacter thiooxydans</name>
    <dbReference type="NCBI Taxonomy" id="163359"/>
    <lineage>
        <taxon>Bacteria</taxon>
        <taxon>Pseudomonadati</taxon>
        <taxon>Pseudomonadota</taxon>
        <taxon>Gammaproteobacteria</taxon>
        <taxon>Acidiferrobacterales</taxon>
        <taxon>Acidiferrobacteraceae</taxon>
        <taxon>Acidiferrobacter</taxon>
    </lineage>
</organism>
<sequence>MSVLGWSSGPTRAGGDGDGDEPRVFGYALAGAFVLEVALVALVALWPHSVPRTVRPSSIAVQMVTLPRPVPPQPKPRPRPVVPPPVVHKIPPKPIVTRAPVHEVVPPPIKPKVVPKTVPVVPAHRPRPVAHPHKAVPLKAHKPAPAPSPSPRLLASLMSRYVGLVRPMIQGHLHVPAMLKAMGLSGRSTIEFRLSPSGRLLWAKVLVPSHIRAVNGAALAAVERGHFPPFLKRMPRRDTTFEITVHISGDGS</sequence>
<feature type="domain" description="TonB C-terminal" evidence="5">
    <location>
        <begin position="160"/>
        <end position="252"/>
    </location>
</feature>
<evidence type="ECO:0000256" key="4">
    <source>
        <dbReference type="ARBA" id="ARBA00023136"/>
    </source>
</evidence>
<dbReference type="PROSITE" id="PS52015">
    <property type="entry name" value="TONB_CTD"/>
    <property type="match status" value="1"/>
</dbReference>
<dbReference type="Gene3D" id="3.30.1150.10">
    <property type="match status" value="1"/>
</dbReference>
<comment type="subcellular location">
    <subcellularLocation>
        <location evidence="1">Membrane</location>
        <topology evidence="1">Single-pass membrane protein</topology>
    </subcellularLocation>
</comment>
<dbReference type="EMBL" id="PSYR01000001">
    <property type="protein sequence ID" value="RCN59512.1"/>
    <property type="molecule type" value="Genomic_DNA"/>
</dbReference>
<dbReference type="AlphaFoldDB" id="A0A1C2FYY2"/>
<dbReference type="NCBIfam" id="TIGR01352">
    <property type="entry name" value="tonB_Cterm"/>
    <property type="match status" value="1"/>
</dbReference>
<evidence type="ECO:0000313" key="7">
    <source>
        <dbReference type="Proteomes" id="UP000253250"/>
    </source>
</evidence>
<protein>
    <submittedName>
        <fullName evidence="6">Energy transducer TonB</fullName>
    </submittedName>
</protein>
<dbReference type="RefSeq" id="WP_065971797.1">
    <property type="nucleotide sequence ID" value="NZ_CP080624.1"/>
</dbReference>
<gene>
    <name evidence="6" type="ORF">C4900_03430</name>
</gene>
<name>A0A1C2FYY2_9GAMM</name>
<dbReference type="STRING" id="163359.A9R16_02710"/>
<comment type="caution">
    <text evidence="6">The sequence shown here is derived from an EMBL/GenBank/DDBJ whole genome shotgun (WGS) entry which is preliminary data.</text>
</comment>
<keyword evidence="2" id="KW-0812">Transmembrane</keyword>
<evidence type="ECO:0000256" key="1">
    <source>
        <dbReference type="ARBA" id="ARBA00004167"/>
    </source>
</evidence>
<dbReference type="GO" id="GO:0016020">
    <property type="term" value="C:membrane"/>
    <property type="evidence" value="ECO:0007669"/>
    <property type="project" value="UniProtKB-SubCell"/>
</dbReference>
<evidence type="ECO:0000259" key="5">
    <source>
        <dbReference type="PROSITE" id="PS52015"/>
    </source>
</evidence>
<keyword evidence="3" id="KW-1133">Transmembrane helix</keyword>
<dbReference type="SUPFAM" id="SSF74653">
    <property type="entry name" value="TolA/TonB C-terminal domain"/>
    <property type="match status" value="1"/>
</dbReference>
<dbReference type="OrthoDB" id="5298830at2"/>
<dbReference type="InterPro" id="IPR006260">
    <property type="entry name" value="TonB/TolA_C"/>
</dbReference>